<evidence type="ECO:0000313" key="1">
    <source>
        <dbReference type="EMBL" id="KAK8559116.1"/>
    </source>
</evidence>
<keyword evidence="2" id="KW-1185">Reference proteome</keyword>
<dbReference type="EMBL" id="JBBPBM010000015">
    <property type="protein sequence ID" value="KAK8559116.1"/>
    <property type="molecule type" value="Genomic_DNA"/>
</dbReference>
<comment type="caution">
    <text evidence="1">The sequence shown here is derived from an EMBL/GenBank/DDBJ whole genome shotgun (WGS) entry which is preliminary data.</text>
</comment>
<reference evidence="1 2" key="1">
    <citation type="journal article" date="2024" name="G3 (Bethesda)">
        <title>Genome assembly of Hibiscus sabdariffa L. provides insights into metabolisms of medicinal natural products.</title>
        <authorList>
            <person name="Kim T."/>
        </authorList>
    </citation>
    <scope>NUCLEOTIDE SEQUENCE [LARGE SCALE GENOMIC DNA]</scope>
    <source>
        <strain evidence="1">TK-2024</strain>
        <tissue evidence="1">Old leaves</tissue>
    </source>
</reference>
<organism evidence="1 2">
    <name type="scientific">Hibiscus sabdariffa</name>
    <name type="common">roselle</name>
    <dbReference type="NCBI Taxonomy" id="183260"/>
    <lineage>
        <taxon>Eukaryota</taxon>
        <taxon>Viridiplantae</taxon>
        <taxon>Streptophyta</taxon>
        <taxon>Embryophyta</taxon>
        <taxon>Tracheophyta</taxon>
        <taxon>Spermatophyta</taxon>
        <taxon>Magnoliopsida</taxon>
        <taxon>eudicotyledons</taxon>
        <taxon>Gunneridae</taxon>
        <taxon>Pentapetalae</taxon>
        <taxon>rosids</taxon>
        <taxon>malvids</taxon>
        <taxon>Malvales</taxon>
        <taxon>Malvaceae</taxon>
        <taxon>Malvoideae</taxon>
        <taxon>Hibiscus</taxon>
    </lineage>
</organism>
<dbReference type="Proteomes" id="UP001472677">
    <property type="component" value="Unassembled WGS sequence"/>
</dbReference>
<evidence type="ECO:0000313" key="2">
    <source>
        <dbReference type="Proteomes" id="UP001472677"/>
    </source>
</evidence>
<protein>
    <submittedName>
        <fullName evidence="1">Uncharacterized protein</fullName>
    </submittedName>
</protein>
<sequence>MILGKSGLTTAPARVGGFCPVVAFWFTNVASADVIVLPWQILNVIILEMLQYSSQSGLDLLLLPVA</sequence>
<accession>A0ABR2EEN6</accession>
<gene>
    <name evidence="1" type="ORF">V6N12_042399</name>
</gene>
<name>A0ABR2EEN6_9ROSI</name>
<proteinExistence type="predicted"/>